<proteinExistence type="predicted"/>
<comment type="caution">
    <text evidence="1">The sequence shown here is derived from an EMBL/GenBank/DDBJ whole genome shotgun (WGS) entry which is preliminary data.</text>
</comment>
<evidence type="ECO:0000313" key="1">
    <source>
        <dbReference type="EMBL" id="GAG49932.1"/>
    </source>
</evidence>
<name>X0YT36_9ZZZZ</name>
<gene>
    <name evidence="1" type="ORF">S01H1_77271</name>
</gene>
<dbReference type="AlphaFoldDB" id="X0YT36"/>
<protein>
    <submittedName>
        <fullName evidence="1">Uncharacterized protein</fullName>
    </submittedName>
</protein>
<sequence length="113" mass="13164">MKKFLIIFIIVLLPAVAFANFSIRFENTSEEKMIYSLFWLDHPFNSLRPANMAAGELKALESRSLSNRYINGQYYIVWRDDNEIKHEMLIYIQDDVTQITVTPLSWSSKAGDL</sequence>
<dbReference type="EMBL" id="BARS01051923">
    <property type="protein sequence ID" value="GAG49932.1"/>
    <property type="molecule type" value="Genomic_DNA"/>
</dbReference>
<reference evidence="1" key="1">
    <citation type="journal article" date="2014" name="Front. Microbiol.">
        <title>High frequency of phylogenetically diverse reductive dehalogenase-homologous genes in deep subseafloor sedimentary metagenomes.</title>
        <authorList>
            <person name="Kawai M."/>
            <person name="Futagami T."/>
            <person name="Toyoda A."/>
            <person name="Takaki Y."/>
            <person name="Nishi S."/>
            <person name="Hori S."/>
            <person name="Arai W."/>
            <person name="Tsubouchi T."/>
            <person name="Morono Y."/>
            <person name="Uchiyama I."/>
            <person name="Ito T."/>
            <person name="Fujiyama A."/>
            <person name="Inagaki F."/>
            <person name="Takami H."/>
        </authorList>
    </citation>
    <scope>NUCLEOTIDE SEQUENCE</scope>
    <source>
        <strain evidence="1">Expedition CK06-06</strain>
    </source>
</reference>
<accession>X0YT36</accession>
<organism evidence="1">
    <name type="scientific">marine sediment metagenome</name>
    <dbReference type="NCBI Taxonomy" id="412755"/>
    <lineage>
        <taxon>unclassified sequences</taxon>
        <taxon>metagenomes</taxon>
        <taxon>ecological metagenomes</taxon>
    </lineage>
</organism>